<feature type="region of interest" description="Disordered" evidence="13">
    <location>
        <begin position="158"/>
        <end position="184"/>
    </location>
</feature>
<evidence type="ECO:0000256" key="2">
    <source>
        <dbReference type="ARBA" id="ARBA00004236"/>
    </source>
</evidence>
<feature type="transmembrane region" description="Helical" evidence="14">
    <location>
        <begin position="15"/>
        <end position="40"/>
    </location>
</feature>
<keyword evidence="7" id="KW-0808">Transferase</keyword>
<sequence length="484" mass="53238">MKVPLIKSLSENKEFFYAVALILLIPAAILANTFLFIAGLNQTFAVELTNKANLATTVLSSTIKNAVENKKVLEETVDLVVTNSPEVVGLTILSFEQGIPITLATSEGEAAISTETVLLTKLAWTTQQPYTTRIETLSDKAEAITLWQVSLPIVEDGSGNNAKSKSVKGETKTNNKSSTNVKSSEPKKKTLAVINLKVSGEKSDILISQLERNSIIVALATLAIVVLLLLNHFRFFGYARLFTKLKEVDEMKDNFISLASHELRTPVTALRGFASLAVRHFQTGDQQTAIKDMDMVNKSAEGIEELVNDLLDVSRIEQKRLKLEIKQFDLTTLVVEVVQQLQSPATQKGLSLTYEKPTKNLIIAADPGKVKQIFVNLVGNAIKYTQKGSVVISHELEGNTIKTLIKDTGIGIPAQELPTLFEKFHRVQNEKTRQIRGTGLGLWITKQLAEMMKGKIFIESIENTGTKVIVVFPLIQQNPGLGDK</sequence>
<organism evidence="16 17">
    <name type="scientific">Candidatus Woykebacteria bacterium RBG_16_43_9</name>
    <dbReference type="NCBI Taxonomy" id="1802596"/>
    <lineage>
        <taxon>Bacteria</taxon>
        <taxon>Candidatus Woykeibacteriota</taxon>
    </lineage>
</organism>
<dbReference type="SMART" id="SM00388">
    <property type="entry name" value="HisKA"/>
    <property type="match status" value="1"/>
</dbReference>
<evidence type="ECO:0000256" key="9">
    <source>
        <dbReference type="ARBA" id="ARBA00022777"/>
    </source>
</evidence>
<dbReference type="CDD" id="cd00082">
    <property type="entry name" value="HisKA"/>
    <property type="match status" value="1"/>
</dbReference>
<reference evidence="16 17" key="1">
    <citation type="journal article" date="2016" name="Nat. Commun.">
        <title>Thousands of microbial genomes shed light on interconnected biogeochemical processes in an aquifer system.</title>
        <authorList>
            <person name="Anantharaman K."/>
            <person name="Brown C.T."/>
            <person name="Hug L.A."/>
            <person name="Sharon I."/>
            <person name="Castelle C.J."/>
            <person name="Probst A.J."/>
            <person name="Thomas B.C."/>
            <person name="Singh A."/>
            <person name="Wilkins M.J."/>
            <person name="Karaoz U."/>
            <person name="Brodie E.L."/>
            <person name="Williams K.H."/>
            <person name="Hubbard S.S."/>
            <person name="Banfield J.F."/>
        </authorList>
    </citation>
    <scope>NUCLEOTIDE SEQUENCE [LARGE SCALE GENOMIC DNA]</scope>
</reference>
<name>A0A1G1WC08_9BACT</name>
<dbReference type="Gene3D" id="3.30.565.10">
    <property type="entry name" value="Histidine kinase-like ATPase, C-terminal domain"/>
    <property type="match status" value="1"/>
</dbReference>
<dbReference type="SMART" id="SM00387">
    <property type="entry name" value="HATPase_c"/>
    <property type="match status" value="1"/>
</dbReference>
<dbReference type="Proteomes" id="UP000176389">
    <property type="component" value="Unassembled WGS sequence"/>
</dbReference>
<evidence type="ECO:0000256" key="7">
    <source>
        <dbReference type="ARBA" id="ARBA00022679"/>
    </source>
</evidence>
<evidence type="ECO:0000256" key="8">
    <source>
        <dbReference type="ARBA" id="ARBA00022741"/>
    </source>
</evidence>
<dbReference type="GO" id="GO:0045121">
    <property type="term" value="C:membrane raft"/>
    <property type="evidence" value="ECO:0007669"/>
    <property type="project" value="UniProtKB-SubCell"/>
</dbReference>
<proteinExistence type="predicted"/>
<keyword evidence="5" id="KW-1003">Cell membrane</keyword>
<evidence type="ECO:0000256" key="1">
    <source>
        <dbReference type="ARBA" id="ARBA00000085"/>
    </source>
</evidence>
<dbReference type="InterPro" id="IPR003594">
    <property type="entry name" value="HATPase_dom"/>
</dbReference>
<evidence type="ECO:0000256" key="4">
    <source>
        <dbReference type="ARBA" id="ARBA00012438"/>
    </source>
</evidence>
<evidence type="ECO:0000256" key="6">
    <source>
        <dbReference type="ARBA" id="ARBA00022553"/>
    </source>
</evidence>
<dbReference type="Pfam" id="PF02518">
    <property type="entry name" value="HATPase_c"/>
    <property type="match status" value="1"/>
</dbReference>
<dbReference type="SUPFAM" id="SSF55874">
    <property type="entry name" value="ATPase domain of HSP90 chaperone/DNA topoisomerase II/histidine kinase"/>
    <property type="match status" value="1"/>
</dbReference>
<dbReference type="Gene3D" id="1.10.287.130">
    <property type="match status" value="1"/>
</dbReference>
<keyword evidence="11" id="KW-0902">Two-component regulatory system</keyword>
<evidence type="ECO:0000256" key="3">
    <source>
        <dbReference type="ARBA" id="ARBA00004314"/>
    </source>
</evidence>
<evidence type="ECO:0000256" key="13">
    <source>
        <dbReference type="SAM" id="MobiDB-lite"/>
    </source>
</evidence>
<dbReference type="InterPro" id="IPR036097">
    <property type="entry name" value="HisK_dim/P_sf"/>
</dbReference>
<evidence type="ECO:0000256" key="10">
    <source>
        <dbReference type="ARBA" id="ARBA00022840"/>
    </source>
</evidence>
<accession>A0A1G1WC08</accession>
<keyword evidence="9" id="KW-0418">Kinase</keyword>
<evidence type="ECO:0000259" key="15">
    <source>
        <dbReference type="PROSITE" id="PS50109"/>
    </source>
</evidence>
<feature type="domain" description="Histidine kinase" evidence="15">
    <location>
        <begin position="258"/>
        <end position="476"/>
    </location>
</feature>
<comment type="catalytic activity">
    <reaction evidence="1">
        <text>ATP + protein L-histidine = ADP + protein N-phospho-L-histidine.</text>
        <dbReference type="EC" id="2.7.13.3"/>
    </reaction>
</comment>
<dbReference type="Pfam" id="PF00512">
    <property type="entry name" value="HisKA"/>
    <property type="match status" value="1"/>
</dbReference>
<protein>
    <recommendedName>
        <fullName evidence="4">histidine kinase</fullName>
        <ecNumber evidence="4">2.7.13.3</ecNumber>
    </recommendedName>
</protein>
<comment type="caution">
    <text evidence="16">The sequence shown here is derived from an EMBL/GenBank/DDBJ whole genome shotgun (WGS) entry which is preliminary data.</text>
</comment>
<dbReference type="FunFam" id="3.30.565.10:FF:000023">
    <property type="entry name" value="PAS domain-containing sensor histidine kinase"/>
    <property type="match status" value="1"/>
</dbReference>
<keyword evidence="6" id="KW-0597">Phosphoprotein</keyword>
<dbReference type="PROSITE" id="PS50109">
    <property type="entry name" value="HIS_KIN"/>
    <property type="match status" value="1"/>
</dbReference>
<keyword evidence="14" id="KW-1133">Transmembrane helix</keyword>
<dbReference type="PANTHER" id="PTHR43047:SF72">
    <property type="entry name" value="OSMOSENSING HISTIDINE PROTEIN KINASE SLN1"/>
    <property type="match status" value="1"/>
</dbReference>
<keyword evidence="12 14" id="KW-0472">Membrane</keyword>
<dbReference type="InterPro" id="IPR005467">
    <property type="entry name" value="His_kinase_dom"/>
</dbReference>
<dbReference type="GO" id="GO:0005524">
    <property type="term" value="F:ATP binding"/>
    <property type="evidence" value="ECO:0007669"/>
    <property type="project" value="UniProtKB-KW"/>
</dbReference>
<dbReference type="AlphaFoldDB" id="A0A1G1WC08"/>
<evidence type="ECO:0000256" key="11">
    <source>
        <dbReference type="ARBA" id="ARBA00023012"/>
    </source>
</evidence>
<keyword evidence="14" id="KW-0812">Transmembrane</keyword>
<evidence type="ECO:0000256" key="12">
    <source>
        <dbReference type="ARBA" id="ARBA00023136"/>
    </source>
</evidence>
<dbReference type="STRING" id="1802596.A2Z11_03990"/>
<evidence type="ECO:0000256" key="5">
    <source>
        <dbReference type="ARBA" id="ARBA00022475"/>
    </source>
</evidence>
<comment type="subcellular location">
    <subcellularLocation>
        <location evidence="2">Cell membrane</location>
    </subcellularLocation>
    <subcellularLocation>
        <location evidence="3">Membrane raft</location>
        <topology evidence="3">Multi-pass membrane protein</topology>
    </subcellularLocation>
</comment>
<dbReference type="PANTHER" id="PTHR43047">
    <property type="entry name" value="TWO-COMPONENT HISTIDINE PROTEIN KINASE"/>
    <property type="match status" value="1"/>
</dbReference>
<keyword evidence="10" id="KW-0067">ATP-binding</keyword>
<dbReference type="EMBL" id="MHCS01000050">
    <property type="protein sequence ID" value="OGY25213.1"/>
    <property type="molecule type" value="Genomic_DNA"/>
</dbReference>
<feature type="transmembrane region" description="Helical" evidence="14">
    <location>
        <begin position="215"/>
        <end position="236"/>
    </location>
</feature>
<dbReference type="PRINTS" id="PR00344">
    <property type="entry name" value="BCTRLSENSOR"/>
</dbReference>
<dbReference type="EC" id="2.7.13.3" evidence="4"/>
<dbReference type="InterPro" id="IPR036890">
    <property type="entry name" value="HATPase_C_sf"/>
</dbReference>
<dbReference type="InterPro" id="IPR004358">
    <property type="entry name" value="Sig_transdc_His_kin-like_C"/>
</dbReference>
<evidence type="ECO:0000313" key="17">
    <source>
        <dbReference type="Proteomes" id="UP000176389"/>
    </source>
</evidence>
<dbReference type="InterPro" id="IPR003661">
    <property type="entry name" value="HisK_dim/P_dom"/>
</dbReference>
<dbReference type="SUPFAM" id="SSF47384">
    <property type="entry name" value="Homodimeric domain of signal transducing histidine kinase"/>
    <property type="match status" value="1"/>
</dbReference>
<evidence type="ECO:0000256" key="14">
    <source>
        <dbReference type="SAM" id="Phobius"/>
    </source>
</evidence>
<gene>
    <name evidence="16" type="ORF">A2Z11_03990</name>
</gene>
<dbReference type="GO" id="GO:0009927">
    <property type="term" value="F:histidine phosphotransfer kinase activity"/>
    <property type="evidence" value="ECO:0007669"/>
    <property type="project" value="TreeGrafter"/>
</dbReference>
<dbReference type="GO" id="GO:0000155">
    <property type="term" value="F:phosphorelay sensor kinase activity"/>
    <property type="evidence" value="ECO:0007669"/>
    <property type="project" value="InterPro"/>
</dbReference>
<keyword evidence="8" id="KW-0547">Nucleotide-binding</keyword>
<feature type="compositionally biased region" description="Low complexity" evidence="13">
    <location>
        <begin position="174"/>
        <end position="183"/>
    </location>
</feature>
<dbReference type="GO" id="GO:0005886">
    <property type="term" value="C:plasma membrane"/>
    <property type="evidence" value="ECO:0007669"/>
    <property type="project" value="UniProtKB-SubCell"/>
</dbReference>
<dbReference type="FunFam" id="1.10.287.130:FF:000001">
    <property type="entry name" value="Two-component sensor histidine kinase"/>
    <property type="match status" value="1"/>
</dbReference>
<evidence type="ECO:0000313" key="16">
    <source>
        <dbReference type="EMBL" id="OGY25213.1"/>
    </source>
</evidence>